<accession>A0A3N0WVB7</accession>
<dbReference type="RefSeq" id="WP_123265496.1">
    <property type="nucleotide sequence ID" value="NZ_RJUG01000003.1"/>
</dbReference>
<dbReference type="GO" id="GO:0030170">
    <property type="term" value="F:pyridoxal phosphate binding"/>
    <property type="evidence" value="ECO:0007669"/>
    <property type="project" value="InterPro"/>
</dbReference>
<dbReference type="InterPro" id="IPR015421">
    <property type="entry name" value="PyrdxlP-dep_Trfase_major"/>
</dbReference>
<dbReference type="GO" id="GO:0016831">
    <property type="term" value="F:carboxy-lyase activity"/>
    <property type="evidence" value="ECO:0007669"/>
    <property type="project" value="UniProtKB-KW"/>
</dbReference>
<evidence type="ECO:0000256" key="6">
    <source>
        <dbReference type="PIRSR" id="PIRSR602129-50"/>
    </source>
</evidence>
<keyword evidence="4 6" id="KW-0663">Pyridoxal phosphate</keyword>
<evidence type="ECO:0000256" key="5">
    <source>
        <dbReference type="ARBA" id="ARBA00023239"/>
    </source>
</evidence>
<dbReference type="SUPFAM" id="SSF53383">
    <property type="entry name" value="PLP-dependent transferases"/>
    <property type="match status" value="1"/>
</dbReference>
<dbReference type="GO" id="GO:0008483">
    <property type="term" value="F:transaminase activity"/>
    <property type="evidence" value="ECO:0007669"/>
    <property type="project" value="UniProtKB-KW"/>
</dbReference>
<dbReference type="Proteomes" id="UP000270224">
    <property type="component" value="Unassembled WGS sequence"/>
</dbReference>
<dbReference type="Gene3D" id="3.90.1150.10">
    <property type="entry name" value="Aspartate Aminotransferase, domain 1"/>
    <property type="match status" value="1"/>
</dbReference>
<reference evidence="9" key="2">
    <citation type="submission" date="2018-11" db="EMBL/GenBank/DDBJ databases">
        <title>Proposal to divide the Flavobacteriaceae and reorganize its genera based on Amino Acid Identity values calculated from whole genome sequences.</title>
        <authorList>
            <person name="Nicholson A.C."/>
            <person name="Gulvik C.A."/>
            <person name="Whitney A.M."/>
            <person name="Humrighouse B.W."/>
            <person name="Bell M."/>
            <person name="Holmens B."/>
            <person name="Steigerwalt A."/>
            <person name="Villarma A."/>
            <person name="Sheth M."/>
            <person name="Batra D."/>
            <person name="Pryor J."/>
            <person name="Bernardet J.-F."/>
            <person name="Hugo C."/>
            <person name="Kampfer P."/>
            <person name="Newman J."/>
            <person name="Mcquiston J.R."/>
        </authorList>
    </citation>
    <scope>NUCLEOTIDE SEQUENCE [LARGE SCALE GENOMIC DNA]</scope>
    <source>
        <strain evidence="9">H3056</strain>
    </source>
</reference>
<sequence>METKDILLQLRQLSAQSQLLETPEIERTEMFNVVSLYANHFIEGLSTVKAFQDKDADSLEITNQKRSLSELLDLYQKQVAETGINAASGKHLGYIPGGGVFSAALADFIAATTNPYASVYYASPGAATLENEVVNWLKKLFSFPENSVGCLSSGGSISTLIAFTAARDYHQVKNELITKNVVYLSEQVHHSTQKALRIIGLEDVVIRYVELDSEHKMKPDSLEEQIKKDLAAGLQPFMVVATAGTTDTGAIDPLDQIAEIAKDHNMWFHVDAAYGGFFIMTSKKELFKGIEKADSLIVDPHKGLFLPYGVGAVLIKNSAAVLHSNYYTANYMQDGANEEMLRSPANISPELTKHFRGLRVWLPLQLHGVEPFIACLEEKLLLVQYFRNQLADRGFCLGPEPVLSVSYFWYPFETDADAKNKQLMQEIHADGSVFLSSSVIDNRFVIRMAILAFRTKKEIIDEAVEMIERCLEKVK</sequence>
<dbReference type="PANTHER" id="PTHR11999">
    <property type="entry name" value="GROUP II PYRIDOXAL-5-PHOSPHATE DECARBOXYLASE"/>
    <property type="match status" value="1"/>
</dbReference>
<proteinExistence type="inferred from homology"/>
<evidence type="ECO:0000256" key="1">
    <source>
        <dbReference type="ARBA" id="ARBA00001933"/>
    </source>
</evidence>
<dbReference type="Gene3D" id="3.40.640.10">
    <property type="entry name" value="Type I PLP-dependent aspartate aminotransferase-like (Major domain)"/>
    <property type="match status" value="1"/>
</dbReference>
<dbReference type="InterPro" id="IPR010977">
    <property type="entry name" value="Aromatic_deC"/>
</dbReference>
<comment type="caution">
    <text evidence="8">The sequence shown here is derived from an EMBL/GenBank/DDBJ whole genome shotgun (WGS) entry which is preliminary data.</text>
</comment>
<dbReference type="OrthoDB" id="9803665at2"/>
<dbReference type="PANTHER" id="PTHR11999:SF70">
    <property type="entry name" value="MIP05841P"/>
    <property type="match status" value="1"/>
</dbReference>
<gene>
    <name evidence="8" type="ORF">EGI11_05645</name>
</gene>
<comment type="cofactor">
    <cofactor evidence="1 6 7">
        <name>pyridoxal 5'-phosphate</name>
        <dbReference type="ChEBI" id="CHEBI:597326"/>
    </cofactor>
</comment>
<evidence type="ECO:0000256" key="4">
    <source>
        <dbReference type="ARBA" id="ARBA00022898"/>
    </source>
</evidence>
<organism evidence="8 9">
    <name type="scientific">Kaistella daneshvariae</name>
    <dbReference type="NCBI Taxonomy" id="2487074"/>
    <lineage>
        <taxon>Bacteria</taxon>
        <taxon>Pseudomonadati</taxon>
        <taxon>Bacteroidota</taxon>
        <taxon>Flavobacteriia</taxon>
        <taxon>Flavobacteriales</taxon>
        <taxon>Weeksellaceae</taxon>
        <taxon>Chryseobacterium group</taxon>
        <taxon>Kaistella</taxon>
    </lineage>
</organism>
<evidence type="ECO:0000256" key="2">
    <source>
        <dbReference type="ARBA" id="ARBA00009533"/>
    </source>
</evidence>
<dbReference type="InterPro" id="IPR015424">
    <property type="entry name" value="PyrdxlP-dep_Trfase"/>
</dbReference>
<name>A0A3N0WVB7_9FLAO</name>
<dbReference type="GO" id="GO:0005737">
    <property type="term" value="C:cytoplasm"/>
    <property type="evidence" value="ECO:0007669"/>
    <property type="project" value="TreeGrafter"/>
</dbReference>
<dbReference type="GO" id="GO:0019752">
    <property type="term" value="P:carboxylic acid metabolic process"/>
    <property type="evidence" value="ECO:0007669"/>
    <property type="project" value="InterPro"/>
</dbReference>
<keyword evidence="5 7" id="KW-0456">Lyase</keyword>
<dbReference type="AlphaFoldDB" id="A0A3N0WVB7"/>
<evidence type="ECO:0000313" key="8">
    <source>
        <dbReference type="EMBL" id="ROI08913.1"/>
    </source>
</evidence>
<evidence type="ECO:0000256" key="7">
    <source>
        <dbReference type="RuleBase" id="RU000382"/>
    </source>
</evidence>
<keyword evidence="8" id="KW-0808">Transferase</keyword>
<keyword evidence="8" id="KW-0032">Aminotransferase</keyword>
<protein>
    <submittedName>
        <fullName evidence="8">Aminotransferase class V-fold PLP-dependent enzyme</fullName>
    </submittedName>
</protein>
<dbReference type="InterPro" id="IPR015422">
    <property type="entry name" value="PyrdxlP-dep_Trfase_small"/>
</dbReference>
<evidence type="ECO:0000256" key="3">
    <source>
        <dbReference type="ARBA" id="ARBA00022793"/>
    </source>
</evidence>
<dbReference type="Pfam" id="PF00282">
    <property type="entry name" value="Pyridoxal_deC"/>
    <property type="match status" value="1"/>
</dbReference>
<dbReference type="InterPro" id="IPR002129">
    <property type="entry name" value="PyrdxlP-dep_de-COase"/>
</dbReference>
<reference evidence="9" key="1">
    <citation type="submission" date="2018-11" db="EMBL/GenBank/DDBJ databases">
        <title>Proposal to divide the Flavobacteriaceae and reorganize its genera based on Amino Acid Identity values calculated from whole genome sequences.</title>
        <authorList>
            <person name="Nicholson A.C."/>
            <person name="Gulvik C.A."/>
            <person name="Whitney A.M."/>
            <person name="Humrighouse B.W."/>
            <person name="Bell M."/>
            <person name="Holmes B."/>
            <person name="Steigerwalt A."/>
            <person name="Villarma A."/>
            <person name="Sheth M."/>
            <person name="Batra D."/>
            <person name="Pryor J."/>
            <person name="Bernardet J.-F."/>
            <person name="Hugo C."/>
            <person name="Kampfer P."/>
            <person name="Newman J."/>
            <person name="Mcquiston J.R."/>
        </authorList>
    </citation>
    <scope>NUCLEOTIDE SEQUENCE [LARGE SCALE GENOMIC DNA]</scope>
    <source>
        <strain evidence="9">H3056</strain>
    </source>
</reference>
<dbReference type="EMBL" id="RJUG01000003">
    <property type="protein sequence ID" value="ROI08913.1"/>
    <property type="molecule type" value="Genomic_DNA"/>
</dbReference>
<keyword evidence="3" id="KW-0210">Decarboxylase</keyword>
<evidence type="ECO:0000313" key="9">
    <source>
        <dbReference type="Proteomes" id="UP000270224"/>
    </source>
</evidence>
<feature type="modified residue" description="N6-(pyridoxal phosphate)lysine" evidence="6">
    <location>
        <position position="302"/>
    </location>
</feature>
<comment type="similarity">
    <text evidence="2 7">Belongs to the group II decarboxylase family.</text>
</comment>